<organism evidence="2 3">
    <name type="scientific">Geodia barretti</name>
    <name type="common">Barrett's horny sponge</name>
    <dbReference type="NCBI Taxonomy" id="519541"/>
    <lineage>
        <taxon>Eukaryota</taxon>
        <taxon>Metazoa</taxon>
        <taxon>Porifera</taxon>
        <taxon>Demospongiae</taxon>
        <taxon>Heteroscleromorpha</taxon>
        <taxon>Tetractinellida</taxon>
        <taxon>Astrophorina</taxon>
        <taxon>Geodiidae</taxon>
        <taxon>Geodia</taxon>
    </lineage>
</organism>
<proteinExistence type="predicted"/>
<keyword evidence="1" id="KW-0732">Signal</keyword>
<protein>
    <submittedName>
        <fullName evidence="2">Uncharacterized protein</fullName>
    </submittedName>
</protein>
<evidence type="ECO:0000313" key="3">
    <source>
        <dbReference type="Proteomes" id="UP001174909"/>
    </source>
</evidence>
<evidence type="ECO:0000256" key="1">
    <source>
        <dbReference type="SAM" id="SignalP"/>
    </source>
</evidence>
<accession>A0AA35SLA7</accession>
<dbReference type="SUPFAM" id="SSF53474">
    <property type="entry name" value="alpha/beta-Hydrolases"/>
    <property type="match status" value="1"/>
</dbReference>
<keyword evidence="3" id="KW-1185">Reference proteome</keyword>
<dbReference type="InterPro" id="IPR029058">
    <property type="entry name" value="AB_hydrolase_fold"/>
</dbReference>
<feature type="chain" id="PRO_5041469870" evidence="1">
    <location>
        <begin position="22"/>
        <end position="517"/>
    </location>
</feature>
<dbReference type="EMBL" id="CASHTH010002588">
    <property type="protein sequence ID" value="CAI8032195.1"/>
    <property type="molecule type" value="Genomic_DNA"/>
</dbReference>
<dbReference type="AlphaFoldDB" id="A0AA35SLA7"/>
<feature type="signal peptide" evidence="1">
    <location>
        <begin position="1"/>
        <end position="21"/>
    </location>
</feature>
<reference evidence="2" key="1">
    <citation type="submission" date="2023-03" db="EMBL/GenBank/DDBJ databases">
        <authorList>
            <person name="Steffen K."/>
            <person name="Cardenas P."/>
        </authorList>
    </citation>
    <scope>NUCLEOTIDE SEQUENCE</scope>
</reference>
<evidence type="ECO:0000313" key="2">
    <source>
        <dbReference type="EMBL" id="CAI8032195.1"/>
    </source>
</evidence>
<dbReference type="Proteomes" id="UP001174909">
    <property type="component" value="Unassembled WGS sequence"/>
</dbReference>
<dbReference type="Gene3D" id="3.40.50.1820">
    <property type="entry name" value="alpha/beta hydrolase"/>
    <property type="match status" value="1"/>
</dbReference>
<gene>
    <name evidence="2" type="ORF">GBAR_LOCUS18223</name>
</gene>
<name>A0AA35SLA7_GEOBA</name>
<comment type="caution">
    <text evidence="2">The sequence shown here is derived from an EMBL/GenBank/DDBJ whole genome shotgun (WGS) entry which is preliminary data.</text>
</comment>
<sequence>MVVSLAVAAALLLLADSLCLGQSRDVILEPVKRSGAEAALVLIQDFQILPEQYLPLAKAVQNASNLTLWVGIPEFFVSDPAPSDIEEGVERIIASLRDAGMEGDNVAFAGHSLGGASLQRYLVGHSSRGFAQVLLGSFLQRKYRSIPYPIPTLTVGGELDGVCRVSRIMESYYHSIIHTPNHTVGIRDFPVVVVEGMSNMQFASGAIPQLTKDLDLRPEISYDEAHRKVGALVSAFLDLHAGDSHTLGFLSKAVMRSGQFLKPLLTAFELEGYHNFKPPCNDKPPNGSCTVGSSWSEQGVVAMGDLKEVIINDSDSFHPSLEFYPHDYLPHLNNSCSTPSSCTLEVFSVTENVYEELDNVIDSGFVPISAYEMRVKMVSRQVMMEAAGYRDVDFNTSDGYSVCKLINQAFYNWAIGNASNRTLQRYTKYGVPYVMGNDEGPYNIFPEWVYNPLQYKHTKTAGEDVIIVQSPTLRTPKDYFLKISAGFHFCKVLSPARVMEWMYVDSLRENYGMKNVL</sequence>